<keyword evidence="1" id="KW-0507">mRNA processing</keyword>
<reference evidence="4" key="1">
    <citation type="journal article" date="2019" name="Nat. Commun.">
        <title>Expansion of phycobilisome linker gene families in mesophilic red algae.</title>
        <authorList>
            <person name="Lee J."/>
            <person name="Kim D."/>
            <person name="Bhattacharya D."/>
            <person name="Yoon H.S."/>
        </authorList>
    </citation>
    <scope>NUCLEOTIDE SEQUENCE [LARGE SCALE GENOMIC DNA]</scope>
    <source>
        <strain evidence="4">CCMP 1328</strain>
    </source>
</reference>
<comment type="function">
    <text evidence="1">Part of the spliceosome which catalyzes two sequential transesterification reactions, first the excision of the non-coding intron from pre-mRNA and then the ligation of the coding exons to form the mature mRNA. Plays a role in stabilizing the structure of the spliceosome catalytic core and docking of the branch helix into the active site, producing 5'-exon and lariat intron-3'-intermediates.</text>
</comment>
<dbReference type="InterPro" id="IPR007590">
    <property type="entry name" value="Saf4/Yju2"/>
</dbReference>
<keyword evidence="1" id="KW-0747">Spliceosome</keyword>
<dbReference type="Pfam" id="PF04502">
    <property type="entry name" value="Saf4_Yju2"/>
    <property type="match status" value="1"/>
</dbReference>
<keyword evidence="1" id="KW-0508">mRNA splicing</keyword>
<dbReference type="HAMAP" id="MF_03226">
    <property type="entry name" value="YJU2"/>
    <property type="match status" value="1"/>
</dbReference>
<name>A0A5J4Z5D6_PORPP</name>
<protein>
    <recommendedName>
        <fullName evidence="1">Splicing factor YJU2</fullName>
    </recommendedName>
</protein>
<evidence type="ECO:0000313" key="3">
    <source>
        <dbReference type="EMBL" id="KAA8499061.1"/>
    </source>
</evidence>
<accession>A0A5J4Z5D6</accession>
<keyword evidence="4" id="KW-1185">Reference proteome</keyword>
<dbReference type="Proteomes" id="UP000324585">
    <property type="component" value="Unassembled WGS sequence"/>
</dbReference>
<feature type="binding site" evidence="1">
    <location>
        <position position="47"/>
    </location>
    <ligand>
        <name>Zn(2+)</name>
        <dbReference type="ChEBI" id="CHEBI:29105"/>
    </ligand>
</feature>
<dbReference type="PANTHER" id="PTHR12111">
    <property type="entry name" value="SPLICING FACTOR YJU2"/>
    <property type="match status" value="1"/>
</dbReference>
<sequence>MSERKVLNKYYPPDFDPSKLPRAKKRAKGALEPVRFMLPMTVRCDSCRAFTYTGTKFNAKKETVQDETYRGIKIFRFHIKCMTCGQKVTIKTDPENSDYVCDAGAKRVFEKIARRARQERLGGADAEEGEEDELAAAGAASSRKKEWSKITPLESKVEQRAKQARLELEQIDELEELHSVSRLRDNTEKRLHSKVVVANNEQPVPRQANSDNDELDDEEFRRAQEEISVVPESRVQGKRSREAMNARPTNEGGQNAVDAADTHPPPILKSNTESDTTSKAEKINMGEPVRSQSTAGALTALAAYASSSSDETAPE</sequence>
<dbReference type="GO" id="GO:0071006">
    <property type="term" value="C:U2-type catalytic step 1 spliceosome"/>
    <property type="evidence" value="ECO:0007669"/>
    <property type="project" value="UniProtKB-UniRule"/>
</dbReference>
<feature type="binding site" evidence="1">
    <location>
        <position position="81"/>
    </location>
    <ligand>
        <name>Zn(2+)</name>
        <dbReference type="ChEBI" id="CHEBI:29105"/>
    </ligand>
</feature>
<feature type="compositionally biased region" description="Polar residues" evidence="2">
    <location>
        <begin position="199"/>
        <end position="210"/>
    </location>
</feature>
<keyword evidence="1" id="KW-0539">Nucleus</keyword>
<dbReference type="InterPro" id="IPR043701">
    <property type="entry name" value="Yju2"/>
</dbReference>
<evidence type="ECO:0000256" key="2">
    <source>
        <dbReference type="SAM" id="MobiDB-lite"/>
    </source>
</evidence>
<feature type="region of interest" description="Disordered" evidence="2">
    <location>
        <begin position="120"/>
        <end position="149"/>
    </location>
</feature>
<feature type="binding site" evidence="1">
    <location>
        <position position="44"/>
    </location>
    <ligand>
        <name>Zn(2+)</name>
        <dbReference type="ChEBI" id="CHEBI:29105"/>
    </ligand>
</feature>
<organism evidence="3 4">
    <name type="scientific">Porphyridium purpureum</name>
    <name type="common">Red alga</name>
    <name type="synonym">Porphyridium cruentum</name>
    <dbReference type="NCBI Taxonomy" id="35688"/>
    <lineage>
        <taxon>Eukaryota</taxon>
        <taxon>Rhodophyta</taxon>
        <taxon>Bangiophyceae</taxon>
        <taxon>Porphyridiales</taxon>
        <taxon>Porphyridiaceae</taxon>
        <taxon>Porphyridium</taxon>
    </lineage>
</organism>
<feature type="binding site" evidence="1">
    <location>
        <position position="84"/>
    </location>
    <ligand>
        <name>Zn(2+)</name>
        <dbReference type="ChEBI" id="CHEBI:29105"/>
    </ligand>
</feature>
<dbReference type="EMBL" id="VRMN01000001">
    <property type="protein sequence ID" value="KAA8499061.1"/>
    <property type="molecule type" value="Genomic_DNA"/>
</dbReference>
<feature type="compositionally biased region" description="Acidic residues" evidence="2">
    <location>
        <begin position="125"/>
        <end position="134"/>
    </location>
</feature>
<keyword evidence="1" id="KW-0479">Metal-binding</keyword>
<dbReference type="OMA" id="QICFRAR"/>
<evidence type="ECO:0000313" key="4">
    <source>
        <dbReference type="Proteomes" id="UP000324585"/>
    </source>
</evidence>
<feature type="region of interest" description="Disordered" evidence="2">
    <location>
        <begin position="194"/>
        <end position="294"/>
    </location>
</feature>
<evidence type="ECO:0000256" key="1">
    <source>
        <dbReference type="HAMAP-Rule" id="MF_03226"/>
    </source>
</evidence>
<comment type="caution">
    <text evidence="3">The sequence shown here is derived from an EMBL/GenBank/DDBJ whole genome shotgun (WGS) entry which is preliminary data.</text>
</comment>
<dbReference type="GO" id="GO:0046872">
    <property type="term" value="F:metal ion binding"/>
    <property type="evidence" value="ECO:0007669"/>
    <property type="project" value="UniProtKB-KW"/>
</dbReference>
<comment type="subunit">
    <text evidence="1">Component of the spliceosome. Present in the activated B complex, the catalytically activated B* complex which catalyzes the branching, the catalytic step 1 C complex catalyzing the exon ligation, and the postcatalytic P complex containing the ligated exons (mRNA) and the excised lariat intron.</text>
</comment>
<comment type="similarity">
    <text evidence="1">Belongs to the CWC16 family. YJU2 subfamily.</text>
</comment>
<keyword evidence="1" id="KW-0862">Zinc</keyword>
<comment type="subcellular location">
    <subcellularLocation>
        <location evidence="1">Nucleus</location>
    </subcellularLocation>
</comment>
<gene>
    <name evidence="3" type="ORF">FVE85_6646</name>
</gene>
<proteinExistence type="inferred from homology"/>
<dbReference type="GO" id="GO:0000349">
    <property type="term" value="P:generation of catalytic spliceosome for first transesterification step"/>
    <property type="evidence" value="ECO:0007669"/>
    <property type="project" value="UniProtKB-UniRule"/>
</dbReference>
<dbReference type="OrthoDB" id="5109at2759"/>
<dbReference type="AlphaFoldDB" id="A0A5J4Z5D6"/>